<dbReference type="InterPro" id="IPR001810">
    <property type="entry name" value="F-box_dom"/>
</dbReference>
<reference evidence="2 3" key="1">
    <citation type="journal article" date="2019" name="Environ. Microbiol.">
        <title>At the nexus of three kingdoms: the genome of the mycorrhizal fungus Gigaspora margarita provides insights into plant, endobacterial and fungal interactions.</title>
        <authorList>
            <person name="Venice F."/>
            <person name="Ghignone S."/>
            <person name="Salvioli di Fossalunga A."/>
            <person name="Amselem J."/>
            <person name="Novero M."/>
            <person name="Xianan X."/>
            <person name="Sedzielewska Toro K."/>
            <person name="Morin E."/>
            <person name="Lipzen A."/>
            <person name="Grigoriev I.V."/>
            <person name="Henrissat B."/>
            <person name="Martin F.M."/>
            <person name="Bonfante P."/>
        </authorList>
    </citation>
    <scope>NUCLEOTIDE SEQUENCE [LARGE SCALE GENOMIC DNA]</scope>
    <source>
        <strain evidence="2 3">BEG34</strain>
    </source>
</reference>
<comment type="caution">
    <text evidence="2">The sequence shown here is derived from an EMBL/GenBank/DDBJ whole genome shotgun (WGS) entry which is preliminary data.</text>
</comment>
<dbReference type="CDD" id="cd09917">
    <property type="entry name" value="F-box_SF"/>
    <property type="match status" value="1"/>
</dbReference>
<dbReference type="GO" id="GO:0005524">
    <property type="term" value="F:ATP binding"/>
    <property type="evidence" value="ECO:0007669"/>
    <property type="project" value="UniProtKB-KW"/>
</dbReference>
<dbReference type="EMBL" id="WTPW01000029">
    <property type="protein sequence ID" value="KAF0557235.1"/>
    <property type="molecule type" value="Genomic_DNA"/>
</dbReference>
<sequence>MIKLPNECFFEIFNNIRFDFKSLLSCLLVNRQWCKLIVPILWSEPTEYFDDRGLIEMYLLELNAKEQALLIPFKIILPNCPRPLFEYASYTKSVGGYLTAGIKNWLNGRRNFKYKKNYIEPMKAIKCSLIAMFLRASKNLMHLRLENIIYKTILENLSLNNTIISLSLNHVYFDHMELVPTEARQ</sequence>
<evidence type="ECO:0000313" key="3">
    <source>
        <dbReference type="Proteomes" id="UP000439903"/>
    </source>
</evidence>
<keyword evidence="2" id="KW-0067">ATP-binding</keyword>
<dbReference type="AlphaFoldDB" id="A0A8H4EV12"/>
<evidence type="ECO:0000313" key="2">
    <source>
        <dbReference type="EMBL" id="KAF0557235.1"/>
    </source>
</evidence>
<name>A0A8H4EV12_GIGMA</name>
<accession>A0A8H4EV12</accession>
<protein>
    <submittedName>
        <fullName evidence="2">ATP-binding cassette, subfamily B MDR/TAP, member 1</fullName>
    </submittedName>
</protein>
<keyword evidence="3" id="KW-1185">Reference proteome</keyword>
<gene>
    <name evidence="2" type="ORF">F8M41_013762</name>
</gene>
<dbReference type="Pfam" id="PF12937">
    <property type="entry name" value="F-box-like"/>
    <property type="match status" value="1"/>
</dbReference>
<dbReference type="InterPro" id="IPR036047">
    <property type="entry name" value="F-box-like_dom_sf"/>
</dbReference>
<dbReference type="SUPFAM" id="SSF81383">
    <property type="entry name" value="F-box domain"/>
    <property type="match status" value="1"/>
</dbReference>
<dbReference type="Proteomes" id="UP000439903">
    <property type="component" value="Unassembled WGS sequence"/>
</dbReference>
<dbReference type="OrthoDB" id="2326415at2759"/>
<evidence type="ECO:0000259" key="1">
    <source>
        <dbReference type="Pfam" id="PF12937"/>
    </source>
</evidence>
<feature type="domain" description="F-box" evidence="1">
    <location>
        <begin position="3"/>
        <end position="45"/>
    </location>
</feature>
<keyword evidence="2" id="KW-0547">Nucleotide-binding</keyword>
<proteinExistence type="predicted"/>
<organism evidence="2 3">
    <name type="scientific">Gigaspora margarita</name>
    <dbReference type="NCBI Taxonomy" id="4874"/>
    <lineage>
        <taxon>Eukaryota</taxon>
        <taxon>Fungi</taxon>
        <taxon>Fungi incertae sedis</taxon>
        <taxon>Mucoromycota</taxon>
        <taxon>Glomeromycotina</taxon>
        <taxon>Glomeromycetes</taxon>
        <taxon>Diversisporales</taxon>
        <taxon>Gigasporaceae</taxon>
        <taxon>Gigaspora</taxon>
    </lineage>
</organism>